<dbReference type="OrthoDB" id="4543339at2"/>
<proteinExistence type="predicted"/>
<evidence type="ECO:0000313" key="2">
    <source>
        <dbReference type="Proteomes" id="UP000063699"/>
    </source>
</evidence>
<name>A0A0N9HMH3_9PSEU</name>
<dbReference type="Proteomes" id="UP000063699">
    <property type="component" value="Chromosome"/>
</dbReference>
<keyword evidence="1" id="KW-0560">Oxidoreductase</keyword>
<keyword evidence="2" id="KW-1185">Reference proteome</keyword>
<dbReference type="Gene3D" id="3.40.830.10">
    <property type="entry name" value="LigB-like"/>
    <property type="match status" value="1"/>
</dbReference>
<dbReference type="RefSeq" id="WP_054289812.1">
    <property type="nucleotide sequence ID" value="NZ_CP012752.1"/>
</dbReference>
<evidence type="ECO:0000313" key="1">
    <source>
        <dbReference type="EMBL" id="ALG07902.1"/>
    </source>
</evidence>
<dbReference type="AlphaFoldDB" id="A0A0N9HMH3"/>
<accession>A0A0N9HMH3</accession>
<dbReference type="EMBL" id="CP012752">
    <property type="protein sequence ID" value="ALG07902.1"/>
    <property type="molecule type" value="Genomic_DNA"/>
</dbReference>
<sequence>MIVRAAVVPYPPLLVPELVVADVPEVAGVRRACVAAARRLAAGSRRWIAVAPGFGEVAGDAVGTFAGFGADVAVRLNEDTEGDLDPDLPLPVLIAGWLREQAGVRDVSIQLVPPGATSEQCRALGGHLADSSNDPIGLLVLGDGSPKHGERAPGRPDARAGEFDNTVQKALRDADAAALLALDPELAADLGAEGRPAWQVLAGLPGEWRCVTSELMVPFGVAYHVAVWDPVQP</sequence>
<dbReference type="KEGG" id="kphy:AOZ06_14135"/>
<dbReference type="GO" id="GO:0051213">
    <property type="term" value="F:dioxygenase activity"/>
    <property type="evidence" value="ECO:0007669"/>
    <property type="project" value="UniProtKB-KW"/>
</dbReference>
<dbReference type="SUPFAM" id="SSF53213">
    <property type="entry name" value="LigB-like"/>
    <property type="match status" value="1"/>
</dbReference>
<protein>
    <submittedName>
        <fullName evidence="1">Aromatic ring-opening dioxygenase LigB</fullName>
    </submittedName>
</protein>
<gene>
    <name evidence="1" type="ORF">AOZ06_14135</name>
</gene>
<reference evidence="1 2" key="1">
    <citation type="submission" date="2015-07" db="EMBL/GenBank/DDBJ databases">
        <title>Genome sequencing of Kibdelosporangium phytohabitans.</title>
        <authorList>
            <person name="Qin S."/>
            <person name="Xing K."/>
        </authorList>
    </citation>
    <scope>NUCLEOTIDE SEQUENCE [LARGE SCALE GENOMIC DNA]</scope>
    <source>
        <strain evidence="1 2">KLBMP1111</strain>
    </source>
</reference>
<organism evidence="1 2">
    <name type="scientific">Kibdelosporangium phytohabitans</name>
    <dbReference type="NCBI Taxonomy" id="860235"/>
    <lineage>
        <taxon>Bacteria</taxon>
        <taxon>Bacillati</taxon>
        <taxon>Actinomycetota</taxon>
        <taxon>Actinomycetes</taxon>
        <taxon>Pseudonocardiales</taxon>
        <taxon>Pseudonocardiaceae</taxon>
        <taxon>Kibdelosporangium</taxon>
    </lineage>
</organism>
<dbReference type="STRING" id="860235.AOZ06_14135"/>
<keyword evidence="1" id="KW-0223">Dioxygenase</keyword>